<dbReference type="InterPro" id="IPR009057">
    <property type="entry name" value="Homeodomain-like_sf"/>
</dbReference>
<evidence type="ECO:0000313" key="1">
    <source>
        <dbReference type="EMBL" id="ANF49100.1"/>
    </source>
</evidence>
<proteinExistence type="predicted"/>
<dbReference type="EMBL" id="CP015199">
    <property type="protein sequence ID" value="ANF49100.1"/>
    <property type="molecule type" value="Genomic_DNA"/>
</dbReference>
<keyword evidence="2" id="KW-1185">Reference proteome</keyword>
<gene>
    <name evidence="1" type="ORF">A0O34_00360</name>
</gene>
<dbReference type="AlphaFoldDB" id="A0A172XQE9"/>
<accession>A0A172XQE9</accession>
<reference evidence="1 2" key="1">
    <citation type="submission" date="2016-04" db="EMBL/GenBank/DDBJ databases">
        <title>Complete Genome Sequence of Chryseobacterium sp. IHBB 10212.</title>
        <authorList>
            <person name="Pal M."/>
            <person name="Swarnkar M.K."/>
            <person name="Kaushal K."/>
            <person name="Chhibber S."/>
            <person name="Singh A.K."/>
            <person name="Gulati A."/>
        </authorList>
    </citation>
    <scope>NUCLEOTIDE SEQUENCE [LARGE SCALE GENOMIC DNA]</scope>
    <source>
        <strain evidence="1 2">IHBB 10212</strain>
    </source>
</reference>
<dbReference type="Proteomes" id="UP000077824">
    <property type="component" value="Chromosome"/>
</dbReference>
<evidence type="ECO:0000313" key="2">
    <source>
        <dbReference type="Proteomes" id="UP000077824"/>
    </source>
</evidence>
<dbReference type="SUPFAM" id="SSF46689">
    <property type="entry name" value="Homeodomain-like"/>
    <property type="match status" value="1"/>
</dbReference>
<protein>
    <submittedName>
        <fullName evidence="1">Transposase</fullName>
    </submittedName>
</protein>
<name>A0A172XQE9_9FLAO</name>
<sequence length="139" mass="16704">MIFKNIHIGKLVQTRVSETDFSVERIINFLQCDEEDLEKMYNSASLDSEILLKWSKLLKYDFFRMYSQHLLLYSPPSSVTYNETKNQKTELPEFRKNIYSVEIIDFILGLLRTNEKSKQQIISEYKIPKTTLYKWLKKY</sequence>
<dbReference type="KEGG" id="chh:A0O34_00360"/>
<organism evidence="1 2">
    <name type="scientific">Chryseobacterium glaciei</name>
    <dbReference type="NCBI Taxonomy" id="1685010"/>
    <lineage>
        <taxon>Bacteria</taxon>
        <taxon>Pseudomonadati</taxon>
        <taxon>Bacteroidota</taxon>
        <taxon>Flavobacteriia</taxon>
        <taxon>Flavobacteriales</taxon>
        <taxon>Weeksellaceae</taxon>
        <taxon>Chryseobacterium group</taxon>
        <taxon>Chryseobacterium</taxon>
    </lineage>
</organism>